<dbReference type="RefSeq" id="WP_048436864.1">
    <property type="nucleotide sequence ID" value="NZ_LWHQ01000022.1"/>
</dbReference>
<dbReference type="EMBL" id="LWHQ01000022">
    <property type="protein sequence ID" value="OAS24627.1"/>
    <property type="molecule type" value="Genomic_DNA"/>
</dbReference>
<comment type="caution">
    <text evidence="4">The sequence shown here is derived from an EMBL/GenBank/DDBJ whole genome shotgun (WGS) entry which is preliminary data.</text>
</comment>
<dbReference type="Proteomes" id="UP000078316">
    <property type="component" value="Unassembled WGS sequence"/>
</dbReference>
<feature type="compositionally biased region" description="Low complexity" evidence="3">
    <location>
        <begin position="223"/>
        <end position="234"/>
    </location>
</feature>
<sequence length="244" mass="25675">MLTLLSTLVRGTAARAVEDLHDQHAFLILEQQLRDAAAALDDSRRTLARAIAQEAADARAQGALAGRLVELETRAVAALAGGREDLAAEAAEAIAEMEEDARALEATRAACSAEVAALRRAVRQGSRQIAELERGQRMARAAEAVRRLRARRGQGAGSPAALAEAQATLRRLREAQAAEAASDEALAIIEAAAPDSLCERLEEAGFGPRTRPSAGSVMERLRAQAQAQETATRATEAEARAAAA</sequence>
<dbReference type="AlphaFoldDB" id="A0A179SCQ2"/>
<feature type="compositionally biased region" description="Basic and acidic residues" evidence="3">
    <location>
        <begin position="235"/>
        <end position="244"/>
    </location>
</feature>
<organism evidence="4 5">
    <name type="scientific">Methylobacterium platani</name>
    <dbReference type="NCBI Taxonomy" id="427683"/>
    <lineage>
        <taxon>Bacteria</taxon>
        <taxon>Pseudomonadati</taxon>
        <taxon>Pseudomonadota</taxon>
        <taxon>Alphaproteobacteria</taxon>
        <taxon>Hyphomicrobiales</taxon>
        <taxon>Methylobacteriaceae</taxon>
        <taxon>Methylobacterium</taxon>
    </lineage>
</organism>
<name>A0A179SCQ2_9HYPH</name>
<protein>
    <recommendedName>
        <fullName evidence="6">Phage shock protein A</fullName>
    </recommendedName>
</protein>
<dbReference type="OrthoDB" id="7999550at2"/>
<reference evidence="4 5" key="1">
    <citation type="submission" date="2016-04" db="EMBL/GenBank/DDBJ databases">
        <authorList>
            <person name="Evans L.H."/>
            <person name="Alamgir A."/>
            <person name="Owens N."/>
            <person name="Weber N.D."/>
            <person name="Virtaneva K."/>
            <person name="Barbian K."/>
            <person name="Babar A."/>
            <person name="Rosenke K."/>
        </authorList>
    </citation>
    <scope>NUCLEOTIDE SEQUENCE [LARGE SCALE GENOMIC DNA]</scope>
    <source>
        <strain evidence="4 5">PMB02</strain>
    </source>
</reference>
<keyword evidence="2" id="KW-0175">Coiled coil</keyword>
<evidence type="ECO:0000313" key="5">
    <source>
        <dbReference type="Proteomes" id="UP000078316"/>
    </source>
</evidence>
<dbReference type="InterPro" id="IPR007157">
    <property type="entry name" value="PspA_VIPP1"/>
</dbReference>
<evidence type="ECO:0000256" key="1">
    <source>
        <dbReference type="ARBA" id="ARBA00043985"/>
    </source>
</evidence>
<dbReference type="STRING" id="427683.A5481_12860"/>
<gene>
    <name evidence="4" type="ORF">A5481_12860</name>
</gene>
<evidence type="ECO:0000313" key="4">
    <source>
        <dbReference type="EMBL" id="OAS24627.1"/>
    </source>
</evidence>
<feature type="region of interest" description="Disordered" evidence="3">
    <location>
        <begin position="204"/>
        <end position="244"/>
    </location>
</feature>
<comment type="similarity">
    <text evidence="1">Belongs to the PspA/Vipp/IM30 family.</text>
</comment>
<evidence type="ECO:0008006" key="6">
    <source>
        <dbReference type="Google" id="ProtNLM"/>
    </source>
</evidence>
<evidence type="ECO:0000256" key="3">
    <source>
        <dbReference type="SAM" id="MobiDB-lite"/>
    </source>
</evidence>
<proteinExistence type="inferred from homology"/>
<dbReference type="Pfam" id="PF04012">
    <property type="entry name" value="PspA_IM30"/>
    <property type="match status" value="1"/>
</dbReference>
<accession>A0A179SCQ2</accession>
<feature type="coiled-coil region" evidence="2">
    <location>
        <begin position="83"/>
        <end position="114"/>
    </location>
</feature>
<evidence type="ECO:0000256" key="2">
    <source>
        <dbReference type="SAM" id="Coils"/>
    </source>
</evidence>